<dbReference type="InterPro" id="IPR044173">
    <property type="entry name" value="CASPL"/>
</dbReference>
<evidence type="ECO:0000256" key="7">
    <source>
        <dbReference type="ARBA" id="ARBA00023136"/>
    </source>
</evidence>
<dbReference type="InterPro" id="IPR006459">
    <property type="entry name" value="CASP/CASPL"/>
</dbReference>
<gene>
    <name evidence="10" type="ORF">RJ641_018293</name>
</gene>
<protein>
    <recommendedName>
        <fullName evidence="8">CASP-like protein</fullName>
    </recommendedName>
</protein>
<comment type="subunit">
    <text evidence="3 8">Homodimer and heterodimers.</text>
</comment>
<sequence length="160" mass="17406">MAKAPKICSIGVRLLAFAATLCAAIVMGTSHDSATVLNLKFDAKYSNSPAFRYFLIVNAVVSVYSLVLVFLHFKNLDWRVLVVLDLVVTVMLTSSFSAAMAVAYVGKKGNTHAGWLPVCGQVPKFCDHVTGALISGFIANILYFLLLLYSLHSVLNLFML</sequence>
<evidence type="ECO:0000313" key="11">
    <source>
        <dbReference type="Proteomes" id="UP001370490"/>
    </source>
</evidence>
<feature type="transmembrane region" description="Helical" evidence="8">
    <location>
        <begin position="80"/>
        <end position="105"/>
    </location>
</feature>
<reference evidence="10 11" key="1">
    <citation type="submission" date="2023-12" db="EMBL/GenBank/DDBJ databases">
        <title>A high-quality genome assembly for Dillenia turbinata (Dilleniales).</title>
        <authorList>
            <person name="Chanderbali A."/>
        </authorList>
    </citation>
    <scope>NUCLEOTIDE SEQUENCE [LARGE SCALE GENOMIC DNA]</scope>
    <source>
        <strain evidence="10">LSX21</strain>
        <tissue evidence="10">Leaf</tissue>
    </source>
</reference>
<dbReference type="InterPro" id="IPR006702">
    <property type="entry name" value="CASP_dom"/>
</dbReference>
<evidence type="ECO:0000256" key="2">
    <source>
        <dbReference type="ARBA" id="ARBA00007651"/>
    </source>
</evidence>
<name>A0AAN8UVJ2_9MAGN</name>
<feature type="transmembrane region" description="Helical" evidence="8">
    <location>
        <begin position="132"/>
        <end position="151"/>
    </location>
</feature>
<evidence type="ECO:0000256" key="8">
    <source>
        <dbReference type="RuleBase" id="RU361233"/>
    </source>
</evidence>
<dbReference type="GO" id="GO:0005886">
    <property type="term" value="C:plasma membrane"/>
    <property type="evidence" value="ECO:0007669"/>
    <property type="project" value="UniProtKB-SubCell"/>
</dbReference>
<evidence type="ECO:0000259" key="9">
    <source>
        <dbReference type="Pfam" id="PF04535"/>
    </source>
</evidence>
<comment type="similarity">
    <text evidence="2 8">Belongs to the Casparian strip membrane proteins (CASP) family.</text>
</comment>
<keyword evidence="7 8" id="KW-0472">Membrane</keyword>
<feature type="domain" description="Casparian strip membrane protein" evidence="9">
    <location>
        <begin position="6"/>
        <end position="141"/>
    </location>
</feature>
<keyword evidence="5 8" id="KW-0812">Transmembrane</keyword>
<evidence type="ECO:0000256" key="3">
    <source>
        <dbReference type="ARBA" id="ARBA00011489"/>
    </source>
</evidence>
<proteinExistence type="inferred from homology"/>
<evidence type="ECO:0000256" key="1">
    <source>
        <dbReference type="ARBA" id="ARBA00004651"/>
    </source>
</evidence>
<dbReference type="NCBIfam" id="TIGR01569">
    <property type="entry name" value="A_tha_TIGR01569"/>
    <property type="match status" value="1"/>
</dbReference>
<evidence type="ECO:0000256" key="5">
    <source>
        <dbReference type="ARBA" id="ARBA00022692"/>
    </source>
</evidence>
<feature type="transmembrane region" description="Helical" evidence="8">
    <location>
        <begin position="50"/>
        <end position="73"/>
    </location>
</feature>
<dbReference type="EMBL" id="JBAMMX010000023">
    <property type="protein sequence ID" value="KAK6917542.1"/>
    <property type="molecule type" value="Genomic_DNA"/>
</dbReference>
<keyword evidence="6 8" id="KW-1133">Transmembrane helix</keyword>
<feature type="transmembrane region" description="Helical" evidence="8">
    <location>
        <begin position="12"/>
        <end position="30"/>
    </location>
</feature>
<comment type="subcellular location">
    <subcellularLocation>
        <location evidence="1 8">Cell membrane</location>
        <topology evidence="1 8">Multi-pass membrane protein</topology>
    </subcellularLocation>
</comment>
<dbReference type="PANTHER" id="PTHR36488:SF8">
    <property type="entry name" value="CASP-LIKE PROTEIN 1U1"/>
    <property type="match status" value="1"/>
</dbReference>
<accession>A0AAN8UVJ2</accession>
<keyword evidence="11" id="KW-1185">Reference proteome</keyword>
<keyword evidence="4 8" id="KW-1003">Cell membrane</keyword>
<evidence type="ECO:0000256" key="4">
    <source>
        <dbReference type="ARBA" id="ARBA00022475"/>
    </source>
</evidence>
<evidence type="ECO:0000313" key="10">
    <source>
        <dbReference type="EMBL" id="KAK6917542.1"/>
    </source>
</evidence>
<dbReference type="AlphaFoldDB" id="A0AAN8UVJ2"/>
<dbReference type="Pfam" id="PF04535">
    <property type="entry name" value="CASP_dom"/>
    <property type="match status" value="1"/>
</dbReference>
<comment type="caution">
    <text evidence="10">The sequence shown here is derived from an EMBL/GenBank/DDBJ whole genome shotgun (WGS) entry which is preliminary data.</text>
</comment>
<evidence type="ECO:0000256" key="6">
    <source>
        <dbReference type="ARBA" id="ARBA00022989"/>
    </source>
</evidence>
<dbReference type="PANTHER" id="PTHR36488">
    <property type="entry name" value="CASP-LIKE PROTEIN 1U1"/>
    <property type="match status" value="1"/>
</dbReference>
<dbReference type="Proteomes" id="UP001370490">
    <property type="component" value="Unassembled WGS sequence"/>
</dbReference>
<organism evidence="10 11">
    <name type="scientific">Dillenia turbinata</name>
    <dbReference type="NCBI Taxonomy" id="194707"/>
    <lineage>
        <taxon>Eukaryota</taxon>
        <taxon>Viridiplantae</taxon>
        <taxon>Streptophyta</taxon>
        <taxon>Embryophyta</taxon>
        <taxon>Tracheophyta</taxon>
        <taxon>Spermatophyta</taxon>
        <taxon>Magnoliopsida</taxon>
        <taxon>eudicotyledons</taxon>
        <taxon>Gunneridae</taxon>
        <taxon>Pentapetalae</taxon>
        <taxon>Dilleniales</taxon>
        <taxon>Dilleniaceae</taxon>
        <taxon>Dillenia</taxon>
    </lineage>
</organism>